<dbReference type="AlphaFoldDB" id="A0A2S0K2H9"/>
<keyword evidence="1" id="KW-0732">Signal</keyword>
<evidence type="ECO:0000313" key="4">
    <source>
        <dbReference type="Proteomes" id="UP000238825"/>
    </source>
</evidence>
<name>A0A2S0K2H9_LYSSH</name>
<dbReference type="EMBL" id="UFSZ01000001">
    <property type="protein sequence ID" value="SUV16561.1"/>
    <property type="molecule type" value="Genomic_DNA"/>
</dbReference>
<reference evidence="2 4" key="1">
    <citation type="submission" date="2017-03" db="EMBL/GenBank/DDBJ databases">
        <title>The whole genome sequencing and assembly of Lysinibacillus sphaericus DSM 28T strain.</title>
        <authorList>
            <person name="Lee Y.-J."/>
            <person name="Yi H."/>
            <person name="Bahn Y.-S."/>
            <person name="Kim J.F."/>
            <person name="Lee D.-W."/>
        </authorList>
    </citation>
    <scope>NUCLEOTIDE SEQUENCE [LARGE SCALE GENOMIC DNA]</scope>
    <source>
        <strain evidence="2 4">DSM 28</strain>
    </source>
</reference>
<evidence type="ECO:0000256" key="1">
    <source>
        <dbReference type="SAM" id="SignalP"/>
    </source>
</evidence>
<evidence type="ECO:0000313" key="5">
    <source>
        <dbReference type="Proteomes" id="UP000255295"/>
    </source>
</evidence>
<feature type="chain" id="PRO_5030054963" description="PepSY domain-containing protein" evidence="1">
    <location>
        <begin position="27"/>
        <end position="219"/>
    </location>
</feature>
<proteinExistence type="predicted"/>
<sequence>MKSPKILGLALIGILSTGGVTAIAHASTDLVPKNTVMTEQVVEQDNYKANKLKEMALNAFQKNFNETIDTKNFYERNNDFFEIDGHKFYLIGWSNKNSEFVNGNTASSYIAVIDAETNEIVSLDYHPGEPKNQNYKDFSYDEAKDLATNFIKENNILDGKSYEFLEAQSKEVNTAKDAKEVWSYYFYFKYDDGKTCLVHVNKDLKKVTYFMLDEGQAHG</sequence>
<dbReference type="GeneID" id="48277554"/>
<dbReference type="RefSeq" id="WP_024363292.1">
    <property type="nucleotide sequence ID" value="NZ_BJNS01000030.1"/>
</dbReference>
<dbReference type="Proteomes" id="UP000255295">
    <property type="component" value="Unassembled WGS sequence"/>
</dbReference>
<accession>A0A2S0K2H9</accession>
<evidence type="ECO:0008006" key="6">
    <source>
        <dbReference type="Google" id="ProtNLM"/>
    </source>
</evidence>
<dbReference type="EMBL" id="CP019980">
    <property type="protein sequence ID" value="AVK97528.1"/>
    <property type="molecule type" value="Genomic_DNA"/>
</dbReference>
<reference evidence="3 5" key="2">
    <citation type="submission" date="2018-06" db="EMBL/GenBank/DDBJ databases">
        <authorList>
            <consortium name="Pathogen Informatics"/>
            <person name="Doyle S."/>
        </authorList>
    </citation>
    <scope>NUCLEOTIDE SEQUENCE [LARGE SCALE GENOMIC DNA]</scope>
    <source>
        <strain evidence="3 5">NCTC10338</strain>
    </source>
</reference>
<organism evidence="2 4">
    <name type="scientific">Lysinibacillus sphaericus</name>
    <name type="common">Bacillus sphaericus</name>
    <dbReference type="NCBI Taxonomy" id="1421"/>
    <lineage>
        <taxon>Bacteria</taxon>
        <taxon>Bacillati</taxon>
        <taxon>Bacillota</taxon>
        <taxon>Bacilli</taxon>
        <taxon>Bacillales</taxon>
        <taxon>Bacillaceae</taxon>
        <taxon>Lysinibacillus</taxon>
    </lineage>
</organism>
<gene>
    <name evidence="2" type="ORF">LS41612_15235</name>
    <name evidence="3" type="ORF">NCTC10338_01641</name>
</gene>
<evidence type="ECO:0000313" key="3">
    <source>
        <dbReference type="EMBL" id="SUV16561.1"/>
    </source>
</evidence>
<evidence type="ECO:0000313" key="2">
    <source>
        <dbReference type="EMBL" id="AVK97528.1"/>
    </source>
</evidence>
<protein>
    <recommendedName>
        <fullName evidence="6">PepSY domain-containing protein</fullName>
    </recommendedName>
</protein>
<dbReference type="Proteomes" id="UP000238825">
    <property type="component" value="Chromosome"/>
</dbReference>
<feature type="signal peptide" evidence="1">
    <location>
        <begin position="1"/>
        <end position="26"/>
    </location>
</feature>